<sequence>MGAGRWPGTTCLALALALCSLAQAAEYSPAVHQDIPRRVFWGDTHVHTNLSTDAFSMGNRTLGPEQAYRFARGETLTSQTGVRARLAQPLDFLMVADHGAFLGVMPKLYQRSPVLLNTRFGQHMIRYIDSGEDFLVLKDFAILAMGLGQVQNPEDYVDEAHGVTLDYLHSLRGLELEAPVQRALWKEVGAVADAFNEPGLFTAFIGYEWTSTPDGNNLHRNVMFRDGSDRTSSVLPFTSMDSGDPEALWQYMAEYEATTGGAVLAIPHNGNLSNGLMFAEETLAGEPIDRDYARRRARWEPIIEVTQIKGDGETHPYLSPDDEFADFENWDQFNLFASAAKTSEMLKHEYARQALRNGLALQQSLGANPFKFGMIGSTDSHTSLATAAEDNFFGKQSGNEPERGRMARPFTTGELESPVFNWMLSSSGYAAVWARENTRDALFDAIRRRETYATTGPRIAVRLFAGWEFEPGDEQRAAFVEFGYQHGVPMGGELVFRPEVDAPRFMVSAMKDPQGANLDRVQIIKAWVDPEGVTHERIYNVAASAGRTIRDNRLASVGTTIDERKAEYRNNIGAVELATVWQDPDFDPGQHAAYYARVLEIPTPRWTNYDAVRFDEPVPAGAPKFVQERAYTSPVWYTPRDTAVR</sequence>
<dbReference type="Pfam" id="PF12228">
    <property type="entry name" value="DUF3604"/>
    <property type="match status" value="1"/>
</dbReference>
<keyword evidence="3" id="KW-1185">Reference proteome</keyword>
<organism evidence="2 3">
    <name type="scientific">Candidatus Litorirhabdus singularis</name>
    <dbReference type="NCBI Taxonomy" id="2518993"/>
    <lineage>
        <taxon>Bacteria</taxon>
        <taxon>Pseudomonadati</taxon>
        <taxon>Pseudomonadota</taxon>
        <taxon>Gammaproteobacteria</taxon>
        <taxon>Cellvibrionales</taxon>
        <taxon>Halieaceae</taxon>
        <taxon>Candidatus Litorirhabdus</taxon>
    </lineage>
</organism>
<evidence type="ECO:0000256" key="1">
    <source>
        <dbReference type="SAM" id="SignalP"/>
    </source>
</evidence>
<comment type="caution">
    <text evidence="2">The sequence shown here is derived from an EMBL/GenBank/DDBJ whole genome shotgun (WGS) entry which is preliminary data.</text>
</comment>
<name>A0ABT3TAK3_9GAMM</name>
<accession>A0ABT3TAK3</accession>
<reference evidence="2" key="1">
    <citation type="submission" date="2019-02" db="EMBL/GenBank/DDBJ databases">
        <authorList>
            <person name="Li S.-H."/>
        </authorList>
    </citation>
    <scope>NUCLEOTIDE SEQUENCE</scope>
    <source>
        <strain evidence="2">IMCC14734</strain>
    </source>
</reference>
<evidence type="ECO:0000313" key="3">
    <source>
        <dbReference type="Proteomes" id="UP001143362"/>
    </source>
</evidence>
<dbReference type="Gene3D" id="3.20.20.140">
    <property type="entry name" value="Metal-dependent hydrolases"/>
    <property type="match status" value="1"/>
</dbReference>
<feature type="signal peptide" evidence="1">
    <location>
        <begin position="1"/>
        <end position="24"/>
    </location>
</feature>
<keyword evidence="1" id="KW-0732">Signal</keyword>
<proteinExistence type="predicted"/>
<dbReference type="InterPro" id="IPR022028">
    <property type="entry name" value="DUF3604"/>
</dbReference>
<dbReference type="EMBL" id="SHNN01000001">
    <property type="protein sequence ID" value="MCX2979297.1"/>
    <property type="molecule type" value="Genomic_DNA"/>
</dbReference>
<evidence type="ECO:0000313" key="2">
    <source>
        <dbReference type="EMBL" id="MCX2979297.1"/>
    </source>
</evidence>
<dbReference type="RefSeq" id="WP_279243299.1">
    <property type="nucleotide sequence ID" value="NZ_SHNN01000001.1"/>
</dbReference>
<feature type="chain" id="PRO_5047057335" evidence="1">
    <location>
        <begin position="25"/>
        <end position="645"/>
    </location>
</feature>
<protein>
    <submittedName>
        <fullName evidence="2">DUF3604 domain-containing protein</fullName>
    </submittedName>
</protein>
<dbReference type="Proteomes" id="UP001143362">
    <property type="component" value="Unassembled WGS sequence"/>
</dbReference>
<gene>
    <name evidence="2" type="ORF">EYC98_00280</name>
</gene>